<reference evidence="1 2" key="1">
    <citation type="submission" date="2023-02" db="EMBL/GenBank/DDBJ databases">
        <title>Pathogen: clinical or host-associated sample.</title>
        <authorList>
            <person name="Hergert J."/>
            <person name="Casey R."/>
            <person name="Wagner J."/>
            <person name="Young E.L."/>
            <person name="Oakeson K.F."/>
        </authorList>
    </citation>
    <scope>NUCLEOTIDE SEQUENCE [LARGE SCALE GENOMIC DNA]</scope>
    <source>
        <strain evidence="1 2">2022CK-00829</strain>
        <plasmid evidence="1 2">unnamed1</plasmid>
    </source>
</reference>
<keyword evidence="2" id="KW-1185">Reference proteome</keyword>
<dbReference type="EMBL" id="CP118109">
    <property type="protein sequence ID" value="WDI05162.1"/>
    <property type="molecule type" value="Genomic_DNA"/>
</dbReference>
<proteinExistence type="predicted"/>
<gene>
    <name evidence="1" type="ORF">PUW25_25475</name>
</gene>
<accession>A0ABY7XH98</accession>
<protein>
    <recommendedName>
        <fullName evidence="3">HNH endonuclease</fullName>
    </recommendedName>
</protein>
<sequence>MSKECAIEGCNEHVRSTGLCAKHYRRKWLYGDPTYEKQDYDRPKSCSACGINKVKALGLCPNCYAKNRRKEMGCNQYMIGGKSNNDCECIEEGCSKPALARKLCRRHYLKKRAEEDEHKLEASK</sequence>
<organism evidence="1 2">
    <name type="scientific">Paenibacillus urinalis</name>
    <dbReference type="NCBI Taxonomy" id="521520"/>
    <lineage>
        <taxon>Bacteria</taxon>
        <taxon>Bacillati</taxon>
        <taxon>Bacillota</taxon>
        <taxon>Bacilli</taxon>
        <taxon>Bacillales</taxon>
        <taxon>Paenibacillaceae</taxon>
        <taxon>Paenibacillus</taxon>
    </lineage>
</organism>
<geneLocation type="plasmid" evidence="1 2">
    <name>unnamed1</name>
</geneLocation>
<dbReference type="RefSeq" id="WP_047913067.1">
    <property type="nucleotide sequence ID" value="NZ_CP118109.1"/>
</dbReference>
<evidence type="ECO:0000313" key="2">
    <source>
        <dbReference type="Proteomes" id="UP001221519"/>
    </source>
</evidence>
<evidence type="ECO:0008006" key="3">
    <source>
        <dbReference type="Google" id="ProtNLM"/>
    </source>
</evidence>
<keyword evidence="1" id="KW-0614">Plasmid</keyword>
<dbReference type="Proteomes" id="UP001221519">
    <property type="component" value="Plasmid unnamed1"/>
</dbReference>
<evidence type="ECO:0000313" key="1">
    <source>
        <dbReference type="EMBL" id="WDI05162.1"/>
    </source>
</evidence>
<name>A0ABY7XH98_9BACL</name>